<dbReference type="Gene3D" id="3.40.50.300">
    <property type="entry name" value="P-loop containing nucleotide triphosphate hydrolases"/>
    <property type="match status" value="1"/>
</dbReference>
<evidence type="ECO:0000313" key="4">
    <source>
        <dbReference type="EMBL" id="KAJ3652334.1"/>
    </source>
</evidence>
<dbReference type="SUPFAM" id="SSF48403">
    <property type="entry name" value="Ankyrin repeat"/>
    <property type="match status" value="1"/>
</dbReference>
<keyword evidence="5" id="KW-1185">Reference proteome</keyword>
<dbReference type="EMBL" id="JALNTZ010000005">
    <property type="protein sequence ID" value="KAJ3652334.1"/>
    <property type="molecule type" value="Genomic_DNA"/>
</dbReference>
<evidence type="ECO:0000256" key="3">
    <source>
        <dbReference type="PROSITE-ProRule" id="PRU00023"/>
    </source>
</evidence>
<evidence type="ECO:0008006" key="6">
    <source>
        <dbReference type="Google" id="ProtNLM"/>
    </source>
</evidence>
<proteinExistence type="predicted"/>
<keyword evidence="1" id="KW-0677">Repeat</keyword>
<protein>
    <recommendedName>
        <fullName evidence="6">NACHT domain-containing protein</fullName>
    </recommendedName>
</protein>
<feature type="repeat" description="ANK" evidence="3">
    <location>
        <begin position="1385"/>
        <end position="1417"/>
    </location>
</feature>
<comment type="caution">
    <text evidence="4">The sequence shown here is derived from an EMBL/GenBank/DDBJ whole genome shotgun (WGS) entry which is preliminary data.</text>
</comment>
<keyword evidence="2 3" id="KW-0040">ANK repeat</keyword>
<reference evidence="4" key="1">
    <citation type="journal article" date="2023" name="G3 (Bethesda)">
        <title>Whole genome assemblies of Zophobas morio and Tenebrio molitor.</title>
        <authorList>
            <person name="Kaur S."/>
            <person name="Stinson S.A."/>
            <person name="diCenzo G.C."/>
        </authorList>
    </citation>
    <scope>NUCLEOTIDE SEQUENCE</scope>
    <source>
        <strain evidence="4">QUZm001</strain>
    </source>
</reference>
<gene>
    <name evidence="4" type="ORF">Zmor_018310</name>
</gene>
<feature type="repeat" description="ANK" evidence="3">
    <location>
        <begin position="1186"/>
        <end position="1218"/>
    </location>
</feature>
<dbReference type="Proteomes" id="UP001168821">
    <property type="component" value="Unassembled WGS sequence"/>
</dbReference>
<dbReference type="SUPFAM" id="SSF52540">
    <property type="entry name" value="P-loop containing nucleoside triphosphate hydrolases"/>
    <property type="match status" value="1"/>
</dbReference>
<dbReference type="InterPro" id="IPR002110">
    <property type="entry name" value="Ankyrin_rpt"/>
</dbReference>
<dbReference type="InterPro" id="IPR036770">
    <property type="entry name" value="Ankyrin_rpt-contain_sf"/>
</dbReference>
<dbReference type="Gene3D" id="1.25.40.20">
    <property type="entry name" value="Ankyrin repeat-containing domain"/>
    <property type="match status" value="3"/>
</dbReference>
<dbReference type="PROSITE" id="PS50088">
    <property type="entry name" value="ANK_REPEAT"/>
    <property type="match status" value="6"/>
</dbReference>
<dbReference type="InterPro" id="IPR027417">
    <property type="entry name" value="P-loop_NTPase"/>
</dbReference>
<dbReference type="SMART" id="SM00248">
    <property type="entry name" value="ANK"/>
    <property type="match status" value="11"/>
</dbReference>
<feature type="repeat" description="ANK" evidence="3">
    <location>
        <begin position="1418"/>
        <end position="1450"/>
    </location>
</feature>
<evidence type="ECO:0000256" key="2">
    <source>
        <dbReference type="ARBA" id="ARBA00023043"/>
    </source>
</evidence>
<dbReference type="PROSITE" id="PS50297">
    <property type="entry name" value="ANK_REP_REGION"/>
    <property type="match status" value="6"/>
</dbReference>
<feature type="repeat" description="ANK" evidence="3">
    <location>
        <begin position="1153"/>
        <end position="1185"/>
    </location>
</feature>
<name>A0AA38IE08_9CUCU</name>
<dbReference type="PANTHER" id="PTHR24178">
    <property type="entry name" value="MOLTING PROTEIN MLT-4"/>
    <property type="match status" value="1"/>
</dbReference>
<sequence length="1557" mass="179775">MEAYDEQKPDEKFRKRSGTTNKGIEYEDLLTALLAFKLSENNKIKNFSLSTNSRQYGNFDDIVLQYELDNVDSKHTFVIQMKHKKENKRITCTPLAAAQGNFSIQSYFKSFVTFRHKLQNNFSCVLYTTAQCEFSENYEFTLKDLANLKLRVRKHYCLDENFPNTSAKSFVYKFETVNDADRVPEFFRDFLDHFFLYPNQKDVPHLKEYIFTELKKTYFCEENEFLCYTKYISSWSACEKKKMVLNKNTTTAKIAEILLKPHLSTGSFSSKDFDFDLFSKTCKQCDIAVTNLDLYFSLFCDELPREEKTQNIKEEFQINSESEEDRAVILWHMTKSPLIIRLNKGNERTIYKAIRLFESKGSGRKFILISDSVDRAQLQNFKLLWTLDDLLSICGEEIKDKKISLQGRQFLLKDIMFKEIFQILTIDEVLKQDIIQVGENAEELPNPYIDQRLSKITISFKFINNLDVQSLAVINCNGKLDSIKQHIENATIIKVEKFLKNRSKEEEHQFLYRRTMVVVAKNRCSPEQFMNICQKSKDKNCYLLCINKQLKLELLETSRVIAKPRGENLERLTIKEDEMFEDNHYVNVISAKPGAGKSVMMKYLKNNISSDYWILNICFRDHVKFYTSTTKDILDYFLNFQGVNMGYNSLTLNIRHTYEKEKKIVFLWDGLDELPMTYIPKAIQVIRTLSNMGYVNWITTRDHLQHFLEENFRIFSHTINEMDQDLQKNYIRKQLETEHDPQELTEVIEKIITVIAMTRDIAFLGIPLRIYMLTDLFLKNPQTCRELLGSTFILPDIIHHFIQEKCKFSYKDKGNYSNFENDFMDRALNGNTQYRLLQYEIMALNTLLPSEVLDRLKIHHELLNDVEQIKDDFGLLSKIDVPSKTAVFVHSIYAEYFVATWMVKNRDQANIFKSFMFETAYRTIRIMFDLILSKGCPAHIAILHKDFSNFVKHQDDINSKDKAGRTPLHLICSWGEPHPLLESETKDDKCFLTNTNKANLTKIASTTEEYKKYLRVLLENTQSKPKEKDELFCWDAVEYADRTLSLLAIDIFLEYVEIDLKDLENFQDEISVSYYSIILNYERIVNCLNNMKYIIDRETGNNLLHLAVLNGRNDFLIKLLSIAKYKENINENNHQRQIVPELVVMGTRIIFESKQNSLHIAAQIGNVTALDILTRKGASINHQNGMGNTALHIVIMTGQLQLIPFLLEKGSGVNLPDNNNNTSLHYIVQTGELSMIKDIVDNRETYIIKNNLDQSPLDLATIQNREDILDFLLTESLPGNNISIQEYMQMPLFNAAFTGKMNIVLCLLKHGANVNGIFNNATVLCIAALGGHREIVDLLLTKGADPNIRVSGKMNGLSFAVMGQNIEIIRLLLRHNVELVDSDQDGNGCLIKAILDENKDIVDILLQRGVNVNARNNDGASAMHFAAALGNIDLIHTLLKYKGDVNVKNNEGGTPLHVAVLYERKKAIEFLIRNGADCTIAAQGLVPFMLMKLPIQESLFEIRSTSSGRDEGVKRETRRRVWTSQRRTISVVIGVCTLHAFVFDAADSVKVVFMGTE</sequence>
<evidence type="ECO:0000313" key="5">
    <source>
        <dbReference type="Proteomes" id="UP001168821"/>
    </source>
</evidence>
<dbReference type="Pfam" id="PF12796">
    <property type="entry name" value="Ank_2"/>
    <property type="match status" value="3"/>
</dbReference>
<accession>A0AA38IE08</accession>
<feature type="repeat" description="ANK" evidence="3">
    <location>
        <begin position="1451"/>
        <end position="1483"/>
    </location>
</feature>
<organism evidence="4 5">
    <name type="scientific">Zophobas morio</name>
    <dbReference type="NCBI Taxonomy" id="2755281"/>
    <lineage>
        <taxon>Eukaryota</taxon>
        <taxon>Metazoa</taxon>
        <taxon>Ecdysozoa</taxon>
        <taxon>Arthropoda</taxon>
        <taxon>Hexapoda</taxon>
        <taxon>Insecta</taxon>
        <taxon>Pterygota</taxon>
        <taxon>Neoptera</taxon>
        <taxon>Endopterygota</taxon>
        <taxon>Coleoptera</taxon>
        <taxon>Polyphaga</taxon>
        <taxon>Cucujiformia</taxon>
        <taxon>Tenebrionidae</taxon>
        <taxon>Zophobas</taxon>
    </lineage>
</organism>
<evidence type="ECO:0000256" key="1">
    <source>
        <dbReference type="ARBA" id="ARBA00022737"/>
    </source>
</evidence>
<feature type="repeat" description="ANK" evidence="3">
    <location>
        <begin position="1319"/>
        <end position="1351"/>
    </location>
</feature>